<dbReference type="PRINTS" id="PR01438">
    <property type="entry name" value="UNVRSLSTRESS"/>
</dbReference>
<comment type="similarity">
    <text evidence="1">Belongs to the universal stress protein A family.</text>
</comment>
<evidence type="ECO:0000259" key="2">
    <source>
        <dbReference type="Pfam" id="PF00582"/>
    </source>
</evidence>
<dbReference type="InterPro" id="IPR006015">
    <property type="entry name" value="Universal_stress_UspA"/>
</dbReference>
<reference evidence="3 4" key="1">
    <citation type="submission" date="2007-10" db="EMBL/GenBank/DDBJ databases">
        <title>Complete sequence of Desulfococcus oleovorans Hxd3.</title>
        <authorList>
            <consortium name="US DOE Joint Genome Institute"/>
            <person name="Copeland A."/>
            <person name="Lucas S."/>
            <person name="Lapidus A."/>
            <person name="Barry K."/>
            <person name="Glavina del Rio T."/>
            <person name="Dalin E."/>
            <person name="Tice H."/>
            <person name="Pitluck S."/>
            <person name="Kiss H."/>
            <person name="Brettin T."/>
            <person name="Bruce D."/>
            <person name="Detter J.C."/>
            <person name="Han C."/>
            <person name="Schmutz J."/>
            <person name="Larimer F."/>
            <person name="Land M."/>
            <person name="Hauser L."/>
            <person name="Kyrpides N."/>
            <person name="Kim E."/>
            <person name="Wawrik B."/>
            <person name="Richardson P."/>
        </authorList>
    </citation>
    <scope>NUCLEOTIDE SEQUENCE [LARGE SCALE GENOMIC DNA]</scope>
    <source>
        <strain evidence="4">DSM 6200 / JCM 39069 / Hxd3</strain>
    </source>
</reference>
<dbReference type="PANTHER" id="PTHR46268:SF6">
    <property type="entry name" value="UNIVERSAL STRESS PROTEIN UP12"/>
    <property type="match status" value="1"/>
</dbReference>
<evidence type="ECO:0000313" key="4">
    <source>
        <dbReference type="Proteomes" id="UP000008561"/>
    </source>
</evidence>
<dbReference type="KEGG" id="dol:Dole_3081"/>
<dbReference type="AlphaFoldDB" id="A8ZZL2"/>
<dbReference type="SUPFAM" id="SSF52402">
    <property type="entry name" value="Adenine nucleotide alpha hydrolases-like"/>
    <property type="match status" value="1"/>
</dbReference>
<proteinExistence type="inferred from homology"/>
<sequence>MTPKFTRILFSTDLSEHARYAFKYAASVAALYKAGIVILHVLEEETSDNTRNMLSVFLGSEKMRELEQKQEEHARSARDILIGKRQEADIVKEALSMFYEDLKPQTSQENTYPEILVKKGDTVDEIVSATRKYECDLIVMGHGKYNALAEAVLGSTTKSVLRKSRVPVLVIPMPKKN</sequence>
<organism evidence="3 4">
    <name type="scientific">Desulfosudis oleivorans (strain DSM 6200 / JCM 39069 / Hxd3)</name>
    <name type="common">Desulfococcus oleovorans</name>
    <dbReference type="NCBI Taxonomy" id="96561"/>
    <lineage>
        <taxon>Bacteria</taxon>
        <taxon>Pseudomonadati</taxon>
        <taxon>Thermodesulfobacteriota</taxon>
        <taxon>Desulfobacteria</taxon>
        <taxon>Desulfobacterales</taxon>
        <taxon>Desulfosudaceae</taxon>
        <taxon>Desulfosudis</taxon>
    </lineage>
</organism>
<protein>
    <submittedName>
        <fullName evidence="3">UspA domain protein</fullName>
    </submittedName>
</protein>
<dbReference type="RefSeq" id="WP_012176495.1">
    <property type="nucleotide sequence ID" value="NC_009943.1"/>
</dbReference>
<accession>A8ZZL2</accession>
<dbReference type="Gene3D" id="3.40.50.620">
    <property type="entry name" value="HUPs"/>
    <property type="match status" value="1"/>
</dbReference>
<keyword evidence="4" id="KW-1185">Reference proteome</keyword>
<dbReference type="PANTHER" id="PTHR46268">
    <property type="entry name" value="STRESS RESPONSE PROTEIN NHAX"/>
    <property type="match status" value="1"/>
</dbReference>
<evidence type="ECO:0000256" key="1">
    <source>
        <dbReference type="ARBA" id="ARBA00008791"/>
    </source>
</evidence>
<dbReference type="STRING" id="96561.Dole_3081"/>
<dbReference type="EMBL" id="CP000859">
    <property type="protein sequence ID" value="ABW68884.1"/>
    <property type="molecule type" value="Genomic_DNA"/>
</dbReference>
<gene>
    <name evidence="3" type="ordered locus">Dole_3081</name>
</gene>
<dbReference type="Pfam" id="PF00582">
    <property type="entry name" value="Usp"/>
    <property type="match status" value="1"/>
</dbReference>
<name>A8ZZL2_DESOH</name>
<dbReference type="CDD" id="cd00293">
    <property type="entry name" value="USP-like"/>
    <property type="match status" value="1"/>
</dbReference>
<evidence type="ECO:0000313" key="3">
    <source>
        <dbReference type="EMBL" id="ABW68884.1"/>
    </source>
</evidence>
<feature type="domain" description="UspA" evidence="2">
    <location>
        <begin position="5"/>
        <end position="172"/>
    </location>
</feature>
<dbReference type="InterPro" id="IPR014729">
    <property type="entry name" value="Rossmann-like_a/b/a_fold"/>
</dbReference>
<dbReference type="HOGENOM" id="CLU_049301_11_2_7"/>
<dbReference type="InterPro" id="IPR006016">
    <property type="entry name" value="UspA"/>
</dbReference>
<dbReference type="Proteomes" id="UP000008561">
    <property type="component" value="Chromosome"/>
</dbReference>
<dbReference type="eggNOG" id="COG0589">
    <property type="taxonomic scope" value="Bacteria"/>
</dbReference>